<reference evidence="2 3" key="1">
    <citation type="journal article" date="2019" name="Nat. Ecol. Evol.">
        <title>Megaphylogeny resolves global patterns of mushroom evolution.</title>
        <authorList>
            <person name="Varga T."/>
            <person name="Krizsan K."/>
            <person name="Foldi C."/>
            <person name="Dima B."/>
            <person name="Sanchez-Garcia M."/>
            <person name="Sanchez-Ramirez S."/>
            <person name="Szollosi G.J."/>
            <person name="Szarkandi J.G."/>
            <person name="Papp V."/>
            <person name="Albert L."/>
            <person name="Andreopoulos W."/>
            <person name="Angelini C."/>
            <person name="Antonin V."/>
            <person name="Barry K.W."/>
            <person name="Bougher N.L."/>
            <person name="Buchanan P."/>
            <person name="Buyck B."/>
            <person name="Bense V."/>
            <person name="Catcheside P."/>
            <person name="Chovatia M."/>
            <person name="Cooper J."/>
            <person name="Damon W."/>
            <person name="Desjardin D."/>
            <person name="Finy P."/>
            <person name="Geml J."/>
            <person name="Haridas S."/>
            <person name="Hughes K."/>
            <person name="Justo A."/>
            <person name="Karasinski D."/>
            <person name="Kautmanova I."/>
            <person name="Kiss B."/>
            <person name="Kocsube S."/>
            <person name="Kotiranta H."/>
            <person name="LaButti K.M."/>
            <person name="Lechner B.E."/>
            <person name="Liimatainen K."/>
            <person name="Lipzen A."/>
            <person name="Lukacs Z."/>
            <person name="Mihaltcheva S."/>
            <person name="Morgado L.N."/>
            <person name="Niskanen T."/>
            <person name="Noordeloos M.E."/>
            <person name="Ohm R.A."/>
            <person name="Ortiz-Santana B."/>
            <person name="Ovrebo C."/>
            <person name="Racz N."/>
            <person name="Riley R."/>
            <person name="Savchenko A."/>
            <person name="Shiryaev A."/>
            <person name="Soop K."/>
            <person name="Spirin V."/>
            <person name="Szebenyi C."/>
            <person name="Tomsovsky M."/>
            <person name="Tulloss R.E."/>
            <person name="Uehling J."/>
            <person name="Grigoriev I.V."/>
            <person name="Vagvolgyi C."/>
            <person name="Papp T."/>
            <person name="Martin F.M."/>
            <person name="Miettinen O."/>
            <person name="Hibbett D.S."/>
            <person name="Nagy L.G."/>
        </authorList>
    </citation>
    <scope>NUCLEOTIDE SEQUENCE [LARGE SCALE GENOMIC DNA]</scope>
    <source>
        <strain evidence="2 3">OMC1185</strain>
    </source>
</reference>
<evidence type="ECO:0000313" key="3">
    <source>
        <dbReference type="Proteomes" id="UP000305948"/>
    </source>
</evidence>
<name>A0A5C3NAL7_9AGAM</name>
<dbReference type="EMBL" id="ML213506">
    <property type="protein sequence ID" value="TFK54322.1"/>
    <property type="molecule type" value="Genomic_DNA"/>
</dbReference>
<evidence type="ECO:0000256" key="1">
    <source>
        <dbReference type="SAM" id="MobiDB-lite"/>
    </source>
</evidence>
<feature type="compositionally biased region" description="Low complexity" evidence="1">
    <location>
        <begin position="90"/>
        <end position="101"/>
    </location>
</feature>
<accession>A0A5C3NAL7</accession>
<proteinExistence type="predicted"/>
<organism evidence="2 3">
    <name type="scientific">Heliocybe sulcata</name>
    <dbReference type="NCBI Taxonomy" id="5364"/>
    <lineage>
        <taxon>Eukaryota</taxon>
        <taxon>Fungi</taxon>
        <taxon>Dikarya</taxon>
        <taxon>Basidiomycota</taxon>
        <taxon>Agaricomycotina</taxon>
        <taxon>Agaricomycetes</taxon>
        <taxon>Gloeophyllales</taxon>
        <taxon>Gloeophyllaceae</taxon>
        <taxon>Heliocybe</taxon>
    </lineage>
</organism>
<dbReference type="AlphaFoldDB" id="A0A5C3NAL7"/>
<evidence type="ECO:0000313" key="2">
    <source>
        <dbReference type="EMBL" id="TFK54322.1"/>
    </source>
</evidence>
<dbReference type="OrthoDB" id="3033167at2759"/>
<feature type="region of interest" description="Disordered" evidence="1">
    <location>
        <begin position="75"/>
        <end position="109"/>
    </location>
</feature>
<keyword evidence="3" id="KW-1185">Reference proteome</keyword>
<dbReference type="Proteomes" id="UP000305948">
    <property type="component" value="Unassembled WGS sequence"/>
</dbReference>
<sequence length="247" mass="27403">MPGLTRRFSDSASDADTVAAVNGFPNSRVSLSVNQHNVHGQTQLPLLHRPKRRKTVGLNARFDDMIRKVSLLDSSSSTSSSSWRNRQRASSGSSSTLGSTSDIPSTPLDAYTDLNDGRLGRGFSLIKMATSAGRPQEAHELVSQQCGLNEVVRISCFGAYFFTDMIRVLDPQRTLNHHPPGCAPPYRLWDRTILCASSCPSPTRIYAGSRQHKCLKRPRTSRSDHLDNKMKTLYSLSLPRVTLIFDR</sequence>
<gene>
    <name evidence="2" type="ORF">OE88DRAFT_1184335</name>
</gene>
<protein>
    <submittedName>
        <fullName evidence="2">Uncharacterized protein</fullName>
    </submittedName>
</protein>